<sequence length="172" mass="18468">MNKLAPETLTLPADHQYGFPNALLPVLVYRGAVKIKDPETGAQSFEALFARNGWLPAWRYHLYDFHHFHTTAHEALGVFRGHAKARLGGPSGIDIVLEKGDVLVLPAGVGHKSLEASDDFCMVGAYPEGQTPDLKRGDPATLDDALVQTAAVPLPEHAPLGGALAFLWGGEP</sequence>
<protein>
    <submittedName>
        <fullName evidence="1">Cupin</fullName>
    </submittedName>
</protein>
<organism evidence="1 2">
    <name type="scientific">Halomonas dongshanensis</name>
    <dbReference type="NCBI Taxonomy" id="2890835"/>
    <lineage>
        <taxon>Bacteria</taxon>
        <taxon>Pseudomonadati</taxon>
        <taxon>Pseudomonadota</taxon>
        <taxon>Gammaproteobacteria</taxon>
        <taxon>Oceanospirillales</taxon>
        <taxon>Halomonadaceae</taxon>
        <taxon>Halomonas</taxon>
    </lineage>
</organism>
<keyword evidence="2" id="KW-1185">Reference proteome</keyword>
<dbReference type="InterPro" id="IPR014500">
    <property type="entry name" value="UCP019307_cupin"/>
</dbReference>
<dbReference type="PANTHER" id="PTHR36448:SF2">
    <property type="entry name" value="CUPIN TYPE-1 DOMAIN-CONTAINING PROTEIN"/>
    <property type="match status" value="1"/>
</dbReference>
<comment type="caution">
    <text evidence="1">The sequence shown here is derived from an EMBL/GenBank/DDBJ whole genome shotgun (WGS) entry which is preliminary data.</text>
</comment>
<dbReference type="Gene3D" id="2.60.120.10">
    <property type="entry name" value="Jelly Rolls"/>
    <property type="match status" value="1"/>
</dbReference>
<dbReference type="PIRSF" id="PIRSF019307">
    <property type="entry name" value="UCP019307"/>
    <property type="match status" value="1"/>
</dbReference>
<dbReference type="InterPro" id="IPR011051">
    <property type="entry name" value="RmlC_Cupin_sf"/>
</dbReference>
<dbReference type="InterPro" id="IPR014710">
    <property type="entry name" value="RmlC-like_jellyroll"/>
</dbReference>
<dbReference type="CDD" id="cd02219">
    <property type="entry name" value="cupin_YjlB-like"/>
    <property type="match status" value="1"/>
</dbReference>
<dbReference type="InterPro" id="IPR047121">
    <property type="entry name" value="YjiB-like"/>
</dbReference>
<dbReference type="EMBL" id="JAJISC010000002">
    <property type="protein sequence ID" value="MCS2608505.1"/>
    <property type="molecule type" value="Genomic_DNA"/>
</dbReference>
<gene>
    <name evidence="1" type="ORF">LLY24_04125</name>
</gene>
<name>A0ABT2EAD4_9GAMM</name>
<dbReference type="RefSeq" id="WP_259035015.1">
    <property type="nucleotide sequence ID" value="NZ_JAJISC010000002.1"/>
</dbReference>
<proteinExistence type="predicted"/>
<dbReference type="PANTHER" id="PTHR36448">
    <property type="entry name" value="BLR7373 PROTEIN"/>
    <property type="match status" value="1"/>
</dbReference>
<evidence type="ECO:0000313" key="2">
    <source>
        <dbReference type="Proteomes" id="UP001165542"/>
    </source>
</evidence>
<reference evidence="1" key="1">
    <citation type="submission" date="2021-11" db="EMBL/GenBank/DDBJ databases">
        <title>Halomonas sp., isolated from a coastal aquaculture zone in Dongshan Bay.</title>
        <authorList>
            <person name="Lin W."/>
        </authorList>
    </citation>
    <scope>NUCLEOTIDE SEQUENCE</scope>
    <source>
        <strain evidence="1">Yzlin-01</strain>
    </source>
</reference>
<dbReference type="SUPFAM" id="SSF51182">
    <property type="entry name" value="RmlC-like cupins"/>
    <property type="match status" value="1"/>
</dbReference>
<accession>A0ABT2EAD4</accession>
<dbReference type="Proteomes" id="UP001165542">
    <property type="component" value="Unassembled WGS sequence"/>
</dbReference>
<evidence type="ECO:0000313" key="1">
    <source>
        <dbReference type="EMBL" id="MCS2608505.1"/>
    </source>
</evidence>